<dbReference type="InterPro" id="IPR005502">
    <property type="entry name" value="Ribosyl_crysJ1"/>
</dbReference>
<feature type="binding site" evidence="1">
    <location>
        <position position="237"/>
    </location>
    <ligand>
        <name>Mg(2+)</name>
        <dbReference type="ChEBI" id="CHEBI:18420"/>
        <label>1</label>
    </ligand>
</feature>
<dbReference type="AlphaFoldDB" id="A0A537JPZ9"/>
<comment type="caution">
    <text evidence="2">The sequence shown here is derived from an EMBL/GenBank/DDBJ whole genome shotgun (WGS) entry which is preliminary data.</text>
</comment>
<keyword evidence="1" id="KW-0479">Metal-binding</keyword>
<evidence type="ECO:0000313" key="2">
    <source>
        <dbReference type="EMBL" id="TMI85574.1"/>
    </source>
</evidence>
<feature type="binding site" evidence="1">
    <location>
        <position position="39"/>
    </location>
    <ligand>
        <name>Mg(2+)</name>
        <dbReference type="ChEBI" id="CHEBI:18420"/>
        <label>1</label>
    </ligand>
</feature>
<reference evidence="2 3" key="1">
    <citation type="journal article" date="2019" name="Nat. Microbiol.">
        <title>Mediterranean grassland soil C-N compound turnover is dependent on rainfall and depth, and is mediated by genomically divergent microorganisms.</title>
        <authorList>
            <person name="Diamond S."/>
            <person name="Andeer P.F."/>
            <person name="Li Z."/>
            <person name="Crits-Christoph A."/>
            <person name="Burstein D."/>
            <person name="Anantharaman K."/>
            <person name="Lane K.R."/>
            <person name="Thomas B.C."/>
            <person name="Pan C."/>
            <person name="Northen T.R."/>
            <person name="Banfield J.F."/>
        </authorList>
    </citation>
    <scope>NUCLEOTIDE SEQUENCE [LARGE SCALE GENOMIC DNA]</scope>
    <source>
        <strain evidence="2">NP_6</strain>
    </source>
</reference>
<feature type="binding site" evidence="1">
    <location>
        <position position="240"/>
    </location>
    <ligand>
        <name>Mg(2+)</name>
        <dbReference type="ChEBI" id="CHEBI:18420"/>
        <label>1</label>
    </ligand>
</feature>
<dbReference type="Gene3D" id="1.10.4080.10">
    <property type="entry name" value="ADP-ribosylation/Crystallin J1"/>
    <property type="match status" value="1"/>
</dbReference>
<dbReference type="InterPro" id="IPR036705">
    <property type="entry name" value="Ribosyl_crysJ1_sf"/>
</dbReference>
<accession>A0A537JPZ9</accession>
<dbReference type="GO" id="GO:0046872">
    <property type="term" value="F:metal ion binding"/>
    <property type="evidence" value="ECO:0007669"/>
    <property type="project" value="UniProtKB-KW"/>
</dbReference>
<name>A0A537JPZ9_9BACT</name>
<feature type="binding site" evidence="1">
    <location>
        <position position="239"/>
    </location>
    <ligand>
        <name>Mg(2+)</name>
        <dbReference type="ChEBI" id="CHEBI:18420"/>
        <label>1</label>
    </ligand>
</feature>
<dbReference type="GO" id="GO:0016787">
    <property type="term" value="F:hydrolase activity"/>
    <property type="evidence" value="ECO:0007669"/>
    <property type="project" value="UniProtKB-KW"/>
</dbReference>
<evidence type="ECO:0000313" key="3">
    <source>
        <dbReference type="Proteomes" id="UP000318093"/>
    </source>
</evidence>
<organism evidence="2 3">
    <name type="scientific">Candidatus Segetimicrobium genomatis</name>
    <dbReference type="NCBI Taxonomy" id="2569760"/>
    <lineage>
        <taxon>Bacteria</taxon>
        <taxon>Bacillati</taxon>
        <taxon>Candidatus Sysuimicrobiota</taxon>
        <taxon>Candidatus Sysuimicrobiia</taxon>
        <taxon>Candidatus Sysuimicrobiales</taxon>
        <taxon>Candidatus Segetimicrobiaceae</taxon>
        <taxon>Candidatus Segetimicrobium</taxon>
    </lineage>
</organism>
<evidence type="ECO:0000256" key="1">
    <source>
        <dbReference type="PIRSR" id="PIRSR605502-1"/>
    </source>
</evidence>
<feature type="binding site" evidence="1">
    <location>
        <position position="41"/>
    </location>
    <ligand>
        <name>Mg(2+)</name>
        <dbReference type="ChEBI" id="CHEBI:18420"/>
        <label>1</label>
    </ligand>
</feature>
<dbReference type="Pfam" id="PF03747">
    <property type="entry name" value="ADP_ribosyl_GH"/>
    <property type="match status" value="1"/>
</dbReference>
<dbReference type="SUPFAM" id="SSF101478">
    <property type="entry name" value="ADP-ribosylglycohydrolase"/>
    <property type="match status" value="1"/>
</dbReference>
<sequence>MMHYRHIETVFGTVQTVLPRGAAATTARFEPGAPAGQVTDDTRLRNLLCSAIIRAGGRVTADDWASTWLTDMDGWFFTPVVNAYHKVFMKDASPREAGRGSMGSNSTAMSIAPVGLVNACDPRQAALDAYNVAGLVHEGYARDAACAVAAAVAEATRPDATVALARSTGRYEDFRQAYYETKLLPWPQNGLHGSKPAEGFYDTAEPRETIPAMFALFALGDGRFKPCLVYAVNFGRDADTLASILGSVSGALCGARDIPNEWIERVEANNPVRQRTLADGLLAAVRHEFEASQARQRELGTLLGQ</sequence>
<comment type="cofactor">
    <cofactor evidence="1">
        <name>Mg(2+)</name>
        <dbReference type="ChEBI" id="CHEBI:18420"/>
    </cofactor>
    <text evidence="1">Binds 2 magnesium ions per subunit.</text>
</comment>
<gene>
    <name evidence="2" type="ORF">E6H03_00070</name>
</gene>
<keyword evidence="1" id="KW-0460">Magnesium</keyword>
<keyword evidence="2" id="KW-0378">Hydrolase</keyword>
<dbReference type="Proteomes" id="UP000318093">
    <property type="component" value="Unassembled WGS sequence"/>
</dbReference>
<proteinExistence type="predicted"/>
<protein>
    <submittedName>
        <fullName evidence="2">ADP-ribosylglycohydrolase family protein</fullName>
    </submittedName>
</protein>
<dbReference type="EMBL" id="VBAN01000001">
    <property type="protein sequence ID" value="TMI85574.1"/>
    <property type="molecule type" value="Genomic_DNA"/>
</dbReference>
<feature type="binding site" evidence="1">
    <location>
        <position position="40"/>
    </location>
    <ligand>
        <name>Mg(2+)</name>
        <dbReference type="ChEBI" id="CHEBI:18420"/>
        <label>1</label>
    </ligand>
</feature>